<sequence length="201" mass="23068">MVDIISFKIQMCSSLYMSLAGQRKYCVPLNTIAYATLKRFILQKIGKTWRDHKSRMKKQHYIPDSRNKARVKNNGPRGCISQDWDILVDHWYTDDAVIESENNKEHHSKQDDVHIDGSCNYVVHAAKKAKTDGRPVERSVLYQILHTRKDGSAVNPVVKAKMVSNFSIVLGCKQNRNSMIIVINFDVSQYAFLFIVGLFDC</sequence>
<dbReference type="EMBL" id="JAZDWU010000008">
    <property type="protein sequence ID" value="KAK9993486.1"/>
    <property type="molecule type" value="Genomic_DNA"/>
</dbReference>
<dbReference type="InterPro" id="IPR004252">
    <property type="entry name" value="Probable_transposase_24"/>
</dbReference>
<keyword evidence="2" id="KW-1185">Reference proteome</keyword>
<dbReference type="Pfam" id="PF03004">
    <property type="entry name" value="Transposase_24"/>
    <property type="match status" value="1"/>
</dbReference>
<evidence type="ECO:0000313" key="2">
    <source>
        <dbReference type="Proteomes" id="UP001459277"/>
    </source>
</evidence>
<evidence type="ECO:0008006" key="3">
    <source>
        <dbReference type="Google" id="ProtNLM"/>
    </source>
</evidence>
<dbReference type="Proteomes" id="UP001459277">
    <property type="component" value="Unassembled WGS sequence"/>
</dbReference>
<accession>A0AAW2C5K0</accession>
<comment type="caution">
    <text evidence="1">The sequence shown here is derived from an EMBL/GenBank/DDBJ whole genome shotgun (WGS) entry which is preliminary data.</text>
</comment>
<dbReference type="PANTHER" id="PTHR33144:SF48">
    <property type="entry name" value="PLANT TRANSPOSASE (PTTA_EN_SPM FAMILY)"/>
    <property type="match status" value="1"/>
</dbReference>
<proteinExistence type="predicted"/>
<name>A0AAW2C5K0_9ROSI</name>
<dbReference type="AlphaFoldDB" id="A0AAW2C5K0"/>
<evidence type="ECO:0000313" key="1">
    <source>
        <dbReference type="EMBL" id="KAK9993486.1"/>
    </source>
</evidence>
<dbReference type="PANTHER" id="PTHR33144">
    <property type="entry name" value="OS10G0409366 PROTEIN-RELATED"/>
    <property type="match status" value="1"/>
</dbReference>
<reference evidence="1 2" key="1">
    <citation type="submission" date="2024-01" db="EMBL/GenBank/DDBJ databases">
        <title>A telomere-to-telomere, gap-free genome of sweet tea (Lithocarpus litseifolius).</title>
        <authorList>
            <person name="Zhou J."/>
        </authorList>
    </citation>
    <scope>NUCLEOTIDE SEQUENCE [LARGE SCALE GENOMIC DNA]</scope>
    <source>
        <strain evidence="1">Zhou-2022a</strain>
        <tissue evidence="1">Leaf</tissue>
    </source>
</reference>
<protein>
    <recommendedName>
        <fullName evidence="3">Transposase</fullName>
    </recommendedName>
</protein>
<gene>
    <name evidence="1" type="ORF">SO802_023189</name>
</gene>
<organism evidence="1 2">
    <name type="scientific">Lithocarpus litseifolius</name>
    <dbReference type="NCBI Taxonomy" id="425828"/>
    <lineage>
        <taxon>Eukaryota</taxon>
        <taxon>Viridiplantae</taxon>
        <taxon>Streptophyta</taxon>
        <taxon>Embryophyta</taxon>
        <taxon>Tracheophyta</taxon>
        <taxon>Spermatophyta</taxon>
        <taxon>Magnoliopsida</taxon>
        <taxon>eudicotyledons</taxon>
        <taxon>Gunneridae</taxon>
        <taxon>Pentapetalae</taxon>
        <taxon>rosids</taxon>
        <taxon>fabids</taxon>
        <taxon>Fagales</taxon>
        <taxon>Fagaceae</taxon>
        <taxon>Lithocarpus</taxon>
    </lineage>
</organism>